<organism evidence="1 2">
    <name type="scientific">Vermiconidia calcicola</name>
    <dbReference type="NCBI Taxonomy" id="1690605"/>
    <lineage>
        <taxon>Eukaryota</taxon>
        <taxon>Fungi</taxon>
        <taxon>Dikarya</taxon>
        <taxon>Ascomycota</taxon>
        <taxon>Pezizomycotina</taxon>
        <taxon>Dothideomycetes</taxon>
        <taxon>Dothideomycetidae</taxon>
        <taxon>Mycosphaerellales</taxon>
        <taxon>Extremaceae</taxon>
        <taxon>Vermiconidia</taxon>
    </lineage>
</organism>
<protein>
    <submittedName>
        <fullName evidence="1">Serine/threonine protein kinase, CMGC</fullName>
        <ecNumber evidence="1">2.7.11.1</ecNumber>
    </submittedName>
</protein>
<keyword evidence="1" id="KW-0808">Transferase</keyword>
<gene>
    <name evidence="1" type="primary">SKY1_2</name>
    <name evidence="1" type="ORF">LTR37_013277</name>
</gene>
<dbReference type="Proteomes" id="UP001281147">
    <property type="component" value="Unassembled WGS sequence"/>
</dbReference>
<sequence>MNGTDSIKKAAINKAKQVAGAASSNGSNNKKRRKQDLKPIITTEQQQSAGGNPYSAQSQQSPLNHQKAAYGHDIHDSPSASESSGDEGTENTADEEDSEDYCKGGYHPVQVGEQYKDGKYTVVRKLGWGHFSTVWLSKDNTTGKHVALKVVRSAAHYTETALDEIKLLNKVVDANKEHPGRRHVVSLLDSFNHKGPHGMHVCMVFEVLGENLLGLIKRWNHRGIPMPLVKQITKQVLLGLDYLHRECGIIHTDLKPENVLIEIGDVEQIVKTYVKDEQKKKDDHRNGRRRRRTLITGSQPLPSPLNASFSQSDIQSFYGSSQSLNKVMSESRGNDPISGGSPTVSKDGAEMSGAVGSTTSPPPAKALSMIESLGLGKPSSSGGESGKETETQKEREKTADVLANNVSDMNLDKTTHVQPKEMEKGDGIEIISVKIADLGNACWVGHHFTNDIQTRQYRSPEVILGAKWGASTDVWSMACMTFELITGDYLFDPQSGTKYGKDDDHIAQIIELLGTFPKSLCIAGKWSQEIFNRKGELRNIHRLRHWALPDVLREKYHFSVEEAKRIADFLLPLLELLPSERANAGGMANHAFMDHTKGMDGVELSIEVGSKGEGIEGWATEIKKSR</sequence>
<keyword evidence="1" id="KW-0418">Kinase</keyword>
<evidence type="ECO:0000313" key="1">
    <source>
        <dbReference type="EMBL" id="KAK3705460.1"/>
    </source>
</evidence>
<evidence type="ECO:0000313" key="2">
    <source>
        <dbReference type="Proteomes" id="UP001281147"/>
    </source>
</evidence>
<accession>A0ACC3MWV0</accession>
<reference evidence="1" key="1">
    <citation type="submission" date="2023-07" db="EMBL/GenBank/DDBJ databases">
        <title>Black Yeasts Isolated from many extreme environments.</title>
        <authorList>
            <person name="Coleine C."/>
            <person name="Stajich J.E."/>
            <person name="Selbmann L."/>
        </authorList>
    </citation>
    <scope>NUCLEOTIDE SEQUENCE</scope>
    <source>
        <strain evidence="1">CCFEE 5714</strain>
    </source>
</reference>
<keyword evidence="1" id="KW-0723">Serine/threonine-protein kinase</keyword>
<comment type="caution">
    <text evidence="1">The sequence shown here is derived from an EMBL/GenBank/DDBJ whole genome shotgun (WGS) entry which is preliminary data.</text>
</comment>
<dbReference type="EC" id="2.7.11.1" evidence="1"/>
<dbReference type="EMBL" id="JAUTXU010000129">
    <property type="protein sequence ID" value="KAK3705460.1"/>
    <property type="molecule type" value="Genomic_DNA"/>
</dbReference>
<proteinExistence type="predicted"/>
<keyword evidence="2" id="KW-1185">Reference proteome</keyword>
<name>A0ACC3MWV0_9PEZI</name>